<sequence length="68" mass="7979">MAEMLNSMDFGLEDKKSSTSSIKIADLANHTTSICIKRENWLGKHYKKHKIVKRFFKHRGELTFQPKK</sequence>
<dbReference type="AlphaFoldDB" id="A0A7J8NH79"/>
<evidence type="ECO:0000313" key="2">
    <source>
        <dbReference type="Proteomes" id="UP000593572"/>
    </source>
</evidence>
<accession>A0A7J8NH79</accession>
<proteinExistence type="predicted"/>
<dbReference type="Proteomes" id="UP000593572">
    <property type="component" value="Unassembled WGS sequence"/>
</dbReference>
<organism evidence="1 2">
    <name type="scientific">Gossypium lobatum</name>
    <dbReference type="NCBI Taxonomy" id="34289"/>
    <lineage>
        <taxon>Eukaryota</taxon>
        <taxon>Viridiplantae</taxon>
        <taxon>Streptophyta</taxon>
        <taxon>Embryophyta</taxon>
        <taxon>Tracheophyta</taxon>
        <taxon>Spermatophyta</taxon>
        <taxon>Magnoliopsida</taxon>
        <taxon>eudicotyledons</taxon>
        <taxon>Gunneridae</taxon>
        <taxon>Pentapetalae</taxon>
        <taxon>rosids</taxon>
        <taxon>malvids</taxon>
        <taxon>Malvales</taxon>
        <taxon>Malvaceae</taxon>
        <taxon>Malvoideae</taxon>
        <taxon>Gossypium</taxon>
    </lineage>
</organism>
<evidence type="ECO:0000313" key="1">
    <source>
        <dbReference type="EMBL" id="MBA0576204.1"/>
    </source>
</evidence>
<name>A0A7J8NH79_9ROSI</name>
<protein>
    <submittedName>
        <fullName evidence="1">Uncharacterized protein</fullName>
    </submittedName>
</protein>
<feature type="non-terminal residue" evidence="1">
    <location>
        <position position="68"/>
    </location>
</feature>
<keyword evidence="2" id="KW-1185">Reference proteome</keyword>
<comment type="caution">
    <text evidence="1">The sequence shown here is derived from an EMBL/GenBank/DDBJ whole genome shotgun (WGS) entry which is preliminary data.</text>
</comment>
<gene>
    <name evidence="1" type="ORF">Golob_024975</name>
</gene>
<reference evidence="1 2" key="1">
    <citation type="journal article" date="2019" name="Genome Biol. Evol.">
        <title>Insights into the evolution of the New World diploid cottons (Gossypium, subgenus Houzingenia) based on genome sequencing.</title>
        <authorList>
            <person name="Grover C.E."/>
            <person name="Arick M.A. 2nd"/>
            <person name="Thrash A."/>
            <person name="Conover J.L."/>
            <person name="Sanders W.S."/>
            <person name="Peterson D.G."/>
            <person name="Frelichowski J.E."/>
            <person name="Scheffler J.A."/>
            <person name="Scheffler B.E."/>
            <person name="Wendel J.F."/>
        </authorList>
    </citation>
    <scope>NUCLEOTIDE SEQUENCE [LARGE SCALE GENOMIC DNA]</scope>
    <source>
        <strain evidence="1">157</strain>
        <tissue evidence="1">Leaf</tissue>
    </source>
</reference>
<dbReference type="EMBL" id="JABEZX010341457">
    <property type="protein sequence ID" value="MBA0576204.1"/>
    <property type="molecule type" value="Genomic_DNA"/>
</dbReference>